<dbReference type="InterPro" id="IPR050834">
    <property type="entry name" value="Glycosyltransf_2"/>
</dbReference>
<dbReference type="Pfam" id="PF00535">
    <property type="entry name" value="Glycos_transf_2"/>
    <property type="match status" value="1"/>
</dbReference>
<keyword evidence="3" id="KW-1185">Reference proteome</keyword>
<evidence type="ECO:0000313" key="2">
    <source>
        <dbReference type="EMBL" id="TPG48228.1"/>
    </source>
</evidence>
<dbReference type="Proteomes" id="UP000319931">
    <property type="component" value="Unassembled WGS sequence"/>
</dbReference>
<dbReference type="Gene3D" id="3.90.550.10">
    <property type="entry name" value="Spore Coat Polysaccharide Biosynthesis Protein SpsA, Chain A"/>
    <property type="match status" value="1"/>
</dbReference>
<keyword evidence="2" id="KW-0808">Transferase</keyword>
<dbReference type="CDD" id="cd00761">
    <property type="entry name" value="Glyco_tranf_GTA_type"/>
    <property type="match status" value="1"/>
</dbReference>
<comment type="caution">
    <text evidence="2">The sequence shown here is derived from an EMBL/GenBank/DDBJ whole genome shotgun (WGS) entry which is preliminary data.</text>
</comment>
<dbReference type="RefSeq" id="WP_140852162.1">
    <property type="nucleotide sequence ID" value="NZ_RCZC01000009.1"/>
</dbReference>
<proteinExistence type="predicted"/>
<organism evidence="2 3">
    <name type="scientific">Sphingomonas glacialis</name>
    <dbReference type="NCBI Taxonomy" id="658225"/>
    <lineage>
        <taxon>Bacteria</taxon>
        <taxon>Pseudomonadati</taxon>
        <taxon>Pseudomonadota</taxon>
        <taxon>Alphaproteobacteria</taxon>
        <taxon>Sphingomonadales</taxon>
        <taxon>Sphingomonadaceae</taxon>
        <taxon>Sphingomonas</taxon>
    </lineage>
</organism>
<dbReference type="PANTHER" id="PTHR43685">
    <property type="entry name" value="GLYCOSYLTRANSFERASE"/>
    <property type="match status" value="1"/>
</dbReference>
<evidence type="ECO:0000259" key="1">
    <source>
        <dbReference type="Pfam" id="PF00535"/>
    </source>
</evidence>
<protein>
    <submittedName>
        <fullName evidence="2">Glycosyltransferase family 2 protein</fullName>
    </submittedName>
</protein>
<dbReference type="PANTHER" id="PTHR43685:SF11">
    <property type="entry name" value="GLYCOSYLTRANSFERASE TAGX-RELATED"/>
    <property type="match status" value="1"/>
</dbReference>
<dbReference type="InterPro" id="IPR029044">
    <property type="entry name" value="Nucleotide-diphossugar_trans"/>
</dbReference>
<accession>A0A502FFP1</accession>
<dbReference type="EMBL" id="RCZC01000009">
    <property type="protein sequence ID" value="TPG48228.1"/>
    <property type="molecule type" value="Genomic_DNA"/>
</dbReference>
<reference evidence="2 3" key="1">
    <citation type="journal article" date="2019" name="Environ. Microbiol.">
        <title>Species interactions and distinct microbial communities in high Arctic permafrost affected cryosols are associated with the CH4 and CO2 gas fluxes.</title>
        <authorList>
            <person name="Altshuler I."/>
            <person name="Hamel J."/>
            <person name="Turney S."/>
            <person name="Magnuson E."/>
            <person name="Levesque R."/>
            <person name="Greer C."/>
            <person name="Whyte L.G."/>
        </authorList>
    </citation>
    <scope>NUCLEOTIDE SEQUENCE [LARGE SCALE GENOMIC DNA]</scope>
    <source>
        <strain evidence="2 3">E6.1</strain>
    </source>
</reference>
<dbReference type="AlphaFoldDB" id="A0A502FFP1"/>
<evidence type="ECO:0000313" key="3">
    <source>
        <dbReference type="Proteomes" id="UP000319931"/>
    </source>
</evidence>
<dbReference type="InterPro" id="IPR001173">
    <property type="entry name" value="Glyco_trans_2-like"/>
</dbReference>
<sequence length="311" mass="33787">MQSLIAIPTYQRAQQIVRAVEAALAQSQHDVSVVVIDDGSTDETQAACARWFGHPRFGYIKLERNLGTAAAKNVALALLAFDAITFHDSDDIPHVDKLLRQQRTLSRSGLVAADCAPWHLAGGGQVADAPAELDLVLTAHRFLSADGRAARIARTLSLVEDFFPNLQFSAGPPGDWVLINSGLFRRDLFVRIGGYAESVEEDRDLRNRALMAGAHIWFIDDVLLDKYEQPDSLTATGATGYSSTRRRNDRAALWQRIADWRPGTSPAPVPIDLADMGIAFASLPQPLVVATDIALTPATRDRLDAIVAGLA</sequence>
<feature type="domain" description="Glycosyltransferase 2-like" evidence="1">
    <location>
        <begin position="5"/>
        <end position="113"/>
    </location>
</feature>
<name>A0A502FFP1_9SPHN</name>
<dbReference type="GO" id="GO:0016740">
    <property type="term" value="F:transferase activity"/>
    <property type="evidence" value="ECO:0007669"/>
    <property type="project" value="UniProtKB-KW"/>
</dbReference>
<dbReference type="SUPFAM" id="SSF53448">
    <property type="entry name" value="Nucleotide-diphospho-sugar transferases"/>
    <property type="match status" value="1"/>
</dbReference>
<gene>
    <name evidence="2" type="ORF">EAH76_20590</name>
</gene>
<dbReference type="OrthoDB" id="6383742at2"/>